<dbReference type="SUPFAM" id="SSF69047">
    <property type="entry name" value="Hypothetical protein YjbJ"/>
    <property type="match status" value="1"/>
</dbReference>
<organism evidence="3 4">
    <name type="scientific">Pelosinus fermentans B4</name>
    <dbReference type="NCBI Taxonomy" id="1149862"/>
    <lineage>
        <taxon>Bacteria</taxon>
        <taxon>Bacillati</taxon>
        <taxon>Bacillota</taxon>
        <taxon>Negativicutes</taxon>
        <taxon>Selenomonadales</taxon>
        <taxon>Sporomusaceae</taxon>
        <taxon>Pelosinus</taxon>
    </lineage>
</organism>
<dbReference type="InterPro" id="IPR036629">
    <property type="entry name" value="YjbJ_sf"/>
</dbReference>
<comment type="caution">
    <text evidence="3">The sequence shown here is derived from an EMBL/GenBank/DDBJ whole genome shotgun (WGS) entry which is preliminary data.</text>
</comment>
<dbReference type="InterPro" id="IPR008462">
    <property type="entry name" value="CsbD"/>
</dbReference>
<reference evidence="3 4" key="1">
    <citation type="journal article" date="2012" name="J. Bacteriol.">
        <title>Draft Genome Sequences for Two Metal-Reducing Pelosinus fermentans Strains Isolated from a Cr(VI)-Contaminated Site and for Type Strain R7.</title>
        <authorList>
            <person name="Brown S.D."/>
            <person name="Podar M."/>
            <person name="Klingeman D.M."/>
            <person name="Johnson C.M."/>
            <person name="Yang Z.K."/>
            <person name="Utturkar S.M."/>
            <person name="Land M.L."/>
            <person name="Mosher J.J."/>
            <person name="Hurt R.A.Jr."/>
            <person name="Phelps T.J."/>
            <person name="Palumbo A.V."/>
            <person name="Arkin A.P."/>
            <person name="Hazen T.C."/>
            <person name="Elias D.A."/>
        </authorList>
    </citation>
    <scope>NUCLEOTIDE SEQUENCE [LARGE SCALE GENOMIC DNA]</scope>
    <source>
        <strain evidence="3 4">B4</strain>
    </source>
</reference>
<dbReference type="Pfam" id="PF05532">
    <property type="entry name" value="CsbD"/>
    <property type="match status" value="1"/>
</dbReference>
<name>I8RNI3_9FIRM</name>
<protein>
    <submittedName>
        <fullName evidence="3">CsbD family protein</fullName>
    </submittedName>
</protein>
<dbReference type="Gene3D" id="1.10.1470.10">
    <property type="entry name" value="YjbJ"/>
    <property type="match status" value="1"/>
</dbReference>
<evidence type="ECO:0000313" key="4">
    <source>
        <dbReference type="Proteomes" id="UP000004324"/>
    </source>
</evidence>
<dbReference type="PANTHER" id="PTHR34977:SF1">
    <property type="entry name" value="UPF0337 PROTEIN YJBJ"/>
    <property type="match status" value="1"/>
</dbReference>
<dbReference type="PANTHER" id="PTHR34977">
    <property type="entry name" value="UPF0337 PROTEIN YJBJ"/>
    <property type="match status" value="1"/>
</dbReference>
<evidence type="ECO:0000256" key="1">
    <source>
        <dbReference type="ARBA" id="ARBA00009129"/>
    </source>
</evidence>
<evidence type="ECO:0000313" key="3">
    <source>
        <dbReference type="EMBL" id="EIW20650.1"/>
    </source>
</evidence>
<dbReference type="InterPro" id="IPR026042">
    <property type="entry name" value="YjbJ"/>
</dbReference>
<dbReference type="InterPro" id="IPR050423">
    <property type="entry name" value="UPF0337_stress_rsp"/>
</dbReference>
<accession>I8RNI3</accession>
<dbReference type="PATRIC" id="fig|1149862.3.peg.549"/>
<gene>
    <name evidence="3" type="ORF">FB4_2269</name>
</gene>
<dbReference type="RefSeq" id="WP_007931046.1">
    <property type="nucleotide sequence ID" value="NZ_AKVJ01000006.1"/>
</dbReference>
<sequence>MNEDILKGKWKELKGSVKEKWGNLTDDDLTEVEGKEEKLLGLLQAKYGYTKDKAEEEYKGFISGYKDGKSSNKK</sequence>
<dbReference type="Proteomes" id="UP000004324">
    <property type="component" value="Unassembled WGS sequence"/>
</dbReference>
<dbReference type="PIRSF" id="PIRSF039008">
    <property type="entry name" value="YjbJ"/>
    <property type="match status" value="1"/>
</dbReference>
<dbReference type="EMBL" id="AKVJ01000006">
    <property type="protein sequence ID" value="EIW20650.1"/>
    <property type="molecule type" value="Genomic_DNA"/>
</dbReference>
<dbReference type="OrthoDB" id="9796058at2"/>
<comment type="similarity">
    <text evidence="1">Belongs to the UPF0337 (CsbD) family.</text>
</comment>
<evidence type="ECO:0000259" key="2">
    <source>
        <dbReference type="Pfam" id="PF05532"/>
    </source>
</evidence>
<feature type="domain" description="CsbD-like" evidence="2">
    <location>
        <begin position="4"/>
        <end position="55"/>
    </location>
</feature>
<keyword evidence="4" id="KW-1185">Reference proteome</keyword>
<dbReference type="AlphaFoldDB" id="I8RNI3"/>
<proteinExistence type="inferred from homology"/>